<keyword evidence="2" id="KW-1185">Reference proteome</keyword>
<dbReference type="EMBL" id="WNWR01000540">
    <property type="protein sequence ID" value="KAE9975010.1"/>
    <property type="molecule type" value="Genomic_DNA"/>
</dbReference>
<proteinExistence type="predicted"/>
<reference evidence="1 2" key="1">
    <citation type="submission" date="2019-07" db="EMBL/GenBank/DDBJ databases">
        <title>Venturia inaequalis Genome Resource.</title>
        <authorList>
            <person name="Lichtner F.J."/>
        </authorList>
    </citation>
    <scope>NUCLEOTIDE SEQUENCE [LARGE SCALE GENOMIC DNA]</scope>
    <source>
        <strain evidence="1 2">DMI_063113</strain>
    </source>
</reference>
<dbReference type="Proteomes" id="UP000490939">
    <property type="component" value="Unassembled WGS sequence"/>
</dbReference>
<name>A0A8H3YV47_VENIN</name>
<accession>A0A8H3YV47</accession>
<evidence type="ECO:0000313" key="2">
    <source>
        <dbReference type="Proteomes" id="UP000490939"/>
    </source>
</evidence>
<comment type="caution">
    <text evidence="1">The sequence shown here is derived from an EMBL/GenBank/DDBJ whole genome shotgun (WGS) entry which is preliminary data.</text>
</comment>
<sequence length="272" mass="29759">MIARLGEVSGIAGLMEDDHERRVHEVCRLGGDFCRTFGGALNLCRGKKMPIAITYAANSSGEIAYKNHWTQQTSHNVPHGLPRSMEPAASQAILFQQRTSTTHIPPAQQQSEIPSMYKTVAQIAENFQQDGNFRRGFGLTSQEGGWDVELLRWASLRDGGLQKTVVKPKIKEGTWELSGGASCITSQGGYNNSMPLLFSGRQMACRGSQSARNVVEYVKGGMKVASTGKHTRDISSAESKERKSAKKVENAVGARIVLLAALPWWEATFDFG</sequence>
<organism evidence="1 2">
    <name type="scientific">Venturia inaequalis</name>
    <name type="common">Apple scab fungus</name>
    <dbReference type="NCBI Taxonomy" id="5025"/>
    <lineage>
        <taxon>Eukaryota</taxon>
        <taxon>Fungi</taxon>
        <taxon>Dikarya</taxon>
        <taxon>Ascomycota</taxon>
        <taxon>Pezizomycotina</taxon>
        <taxon>Dothideomycetes</taxon>
        <taxon>Pleosporomycetidae</taxon>
        <taxon>Venturiales</taxon>
        <taxon>Venturiaceae</taxon>
        <taxon>Venturia</taxon>
    </lineage>
</organism>
<evidence type="ECO:0000313" key="1">
    <source>
        <dbReference type="EMBL" id="KAE9975010.1"/>
    </source>
</evidence>
<protein>
    <submittedName>
        <fullName evidence="1">Uncharacterized protein</fullName>
    </submittedName>
</protein>
<gene>
    <name evidence="1" type="ORF">EG327_008597</name>
</gene>
<dbReference type="AlphaFoldDB" id="A0A8H3YV47"/>